<accession>A0A0B4GPB7</accession>
<proteinExistence type="predicted"/>
<dbReference type="HOGENOM" id="CLU_019701_0_0_1"/>
<evidence type="ECO:0000313" key="3">
    <source>
        <dbReference type="EMBL" id="KID81557.1"/>
    </source>
</evidence>
<feature type="chain" id="PRO_5002088983" evidence="2">
    <location>
        <begin position="21"/>
        <end position="794"/>
    </location>
</feature>
<organism evidence="3 4">
    <name type="scientific">Metarhizium guizhouense (strain ARSEF 977)</name>
    <dbReference type="NCBI Taxonomy" id="1276136"/>
    <lineage>
        <taxon>Eukaryota</taxon>
        <taxon>Fungi</taxon>
        <taxon>Dikarya</taxon>
        <taxon>Ascomycota</taxon>
        <taxon>Pezizomycotina</taxon>
        <taxon>Sordariomycetes</taxon>
        <taxon>Hypocreomycetidae</taxon>
        <taxon>Hypocreales</taxon>
        <taxon>Clavicipitaceae</taxon>
        <taxon>Metarhizium</taxon>
    </lineage>
</organism>
<evidence type="ECO:0000256" key="1">
    <source>
        <dbReference type="SAM" id="MobiDB-lite"/>
    </source>
</evidence>
<comment type="caution">
    <text evidence="3">The sequence shown here is derived from an EMBL/GenBank/DDBJ whole genome shotgun (WGS) entry which is preliminary data.</text>
</comment>
<feature type="region of interest" description="Disordered" evidence="1">
    <location>
        <begin position="405"/>
        <end position="433"/>
    </location>
</feature>
<feature type="compositionally biased region" description="Basic and acidic residues" evidence="1">
    <location>
        <begin position="423"/>
        <end position="433"/>
    </location>
</feature>
<name>A0A0B4GPB7_METGA</name>
<feature type="region of interest" description="Disordered" evidence="1">
    <location>
        <begin position="624"/>
        <end position="657"/>
    </location>
</feature>
<dbReference type="Pfam" id="PF19287">
    <property type="entry name" value="DUF5910"/>
    <property type="match status" value="1"/>
</dbReference>
<dbReference type="AlphaFoldDB" id="A0A0B4GPB7"/>
<evidence type="ECO:0000256" key="2">
    <source>
        <dbReference type="SAM" id="SignalP"/>
    </source>
</evidence>
<feature type="compositionally biased region" description="Basic and acidic residues" evidence="1">
    <location>
        <begin position="633"/>
        <end position="657"/>
    </location>
</feature>
<dbReference type="InterPro" id="IPR045564">
    <property type="entry name" value="DUF5910"/>
</dbReference>
<dbReference type="EMBL" id="AZNH01000136">
    <property type="protein sequence ID" value="KID81557.1"/>
    <property type="molecule type" value="Genomic_DNA"/>
</dbReference>
<reference evidence="3 4" key="1">
    <citation type="journal article" date="2014" name="Proc. Natl. Acad. Sci. U.S.A.">
        <title>Trajectory and genomic determinants of fungal-pathogen speciation and host adaptation.</title>
        <authorList>
            <person name="Hu X."/>
            <person name="Xiao G."/>
            <person name="Zheng P."/>
            <person name="Shang Y."/>
            <person name="Su Y."/>
            <person name="Zhang X."/>
            <person name="Liu X."/>
            <person name="Zhan S."/>
            <person name="St Leger R.J."/>
            <person name="Wang C."/>
        </authorList>
    </citation>
    <scope>NUCLEOTIDE SEQUENCE [LARGE SCALE GENOMIC DNA]</scope>
    <source>
        <strain evidence="3 4">ARSEF 977</strain>
    </source>
</reference>
<protein>
    <submittedName>
        <fullName evidence="3">Uncharacterized protein</fullName>
    </submittedName>
</protein>
<sequence length="794" mass="86440">MTHKVFGWLLALALSEGVWGGPTQLPSGSRITIGYRRVHPNQAAKYKEAGTLTDDPITGHTQIGEGVYLTAGYGQWEGHAGDVDCAVSADEEEFRKVAKVILPDEQLLDTTHEQIDAYIKSQDSSWDPLKTIRISHIPKYGDGTVPQMAIPQALLNSRGGGLKIQVDCEDAQGPTVDYGQWKNTKGATSIMPARADSDKIFDLSNELDASRDLVEQVSAPEHIAQLELRATNAMYTAREGVRHYIKNSEECKGDRILKDLCKDQIKYYLQDRQAYARFLLRAAERSFEMLTTPLNAVIDDAARQRAIQALQEWATRLQKQVDARAKNLEALKKGEPVKGLDDPKERDIEKTALKRELKAMKKKLSKLVDKAAAFGAKEEQGSVPPKEGQKQTKLQQLGEWLRKNMNKFFPSGDGDKDDYEPTVGKDDKDPSRREACVKEQYGGDASQAFETAYAVIEERDVEDRICPEGQEAGAAACATAKFKGDGQAAFSDAYQLLKAIDSLELVCPPPHTAGDGPSGSSPAADLAGLRSEGWRLFVQQALGLGYTRERLVHILDRGVVLLQLDNPRLYDLLRQHPAAFNVLLGLRRDRVRLSSCLPDGRLERRANGAGQANDHCEIVRAMTSGKQAGNATPKEDGKEQPPTKQEPPKEPPKEPENKFHDQVKKLQHVSSGDGSWTGGILGAFFAGPLFAGSILATSPEVVALIGELGASLGLAGTAAGSFSESSAVGGALSAVRSAAARSVGSILRRTIGRLNYLAHRGINPVVRRIVSDAVRAGTRAAEREPLLRAGSLVH</sequence>
<keyword evidence="4" id="KW-1185">Reference proteome</keyword>
<evidence type="ECO:0000313" key="4">
    <source>
        <dbReference type="Proteomes" id="UP000031192"/>
    </source>
</evidence>
<dbReference type="Proteomes" id="UP000031192">
    <property type="component" value="Unassembled WGS sequence"/>
</dbReference>
<keyword evidence="2" id="KW-0732">Signal</keyword>
<gene>
    <name evidence="3" type="ORF">MGU_11096</name>
</gene>
<feature type="signal peptide" evidence="2">
    <location>
        <begin position="1"/>
        <end position="20"/>
    </location>
</feature>
<dbReference type="OrthoDB" id="4865290at2759"/>